<accession>H3K0H0</accession>
<sequence>MRDLSRVLGDCSVPGVMQCVECWRGPVVLPLPQSVCMSSSLLSFLLSVHGTIQNMRGGVIICFLMATIHTELACWEHSTVEPNRETMASLLPSLTESRSIIMSAQYKCYLRIIRDPPYETKGSYCNRTWDGWLCWEDAPAKSTSVQHCPNYFQNFDYTEKVTKICTEKGRWFQHPESNRTWTNYTQCTAFTEGKQMTATNLYYVAITGHGISITCLLISLCIFFHYKSLSCQRISLHKSLFVSYLLNSIITVIWLSAVANNKDLVERNPVGCKILLFVHLYLIGCNYFWMLCEGVYLHTLIIVAAFVEEQNLFWYYVLGWGFPLIPAIIHAIARSMYYNDNCWMSADTVLLYIVHGPICAALLVNLFFLLNIVRVLITKLRVTHQVQSKVYMKVVRATLILVPLLGIQFILIPSRPEGQLIETIYDHAMHIFSHYQGLLVTLIFCFFNGEVQITLKKHWLKYKDQSKHQFNNMDGSHSNATSMSEITRNSLAQSISNNRTNGKSWCENIPLKAIGNPV</sequence>
<dbReference type="Pfam" id="PF02793">
    <property type="entry name" value="HRM"/>
    <property type="match status" value="1"/>
</dbReference>
<evidence type="ECO:0000256" key="6">
    <source>
        <dbReference type="ARBA" id="ARBA00022692"/>
    </source>
</evidence>
<dbReference type="PANTHER" id="PTHR45620">
    <property type="entry name" value="PDF RECEPTOR-LIKE PROTEIN-RELATED"/>
    <property type="match status" value="1"/>
</dbReference>
<dbReference type="InterPro" id="IPR017983">
    <property type="entry name" value="GPCR_2_secretin-like_CS"/>
</dbReference>
<evidence type="ECO:0000256" key="15">
    <source>
        <dbReference type="ARBA" id="ARBA00030562"/>
    </source>
</evidence>
<dbReference type="PANTHER" id="PTHR45620:SF21">
    <property type="entry name" value="CALCITONIN GENE-RELATED PEPTIDE TYPE 1 RECEPTOR"/>
    <property type="match status" value="1"/>
</dbReference>
<keyword evidence="8 18" id="KW-1133">Transmembrane helix</keyword>
<comment type="subcellular location">
    <subcellularLocation>
        <location evidence="1">Cell membrane</location>
        <topology evidence="1">Multi-pass membrane protein</topology>
    </subcellularLocation>
</comment>
<dbReference type="SMART" id="SM00008">
    <property type="entry name" value="HormR"/>
    <property type="match status" value="1"/>
</dbReference>
<comment type="function">
    <text evidence="16">G protein-coupled receptor activated by ligand peptides amylin (IAPP), calcitonin (CT/CALCA) and calcitonin gene-related peptide type 1 (CGRP1/CALCA). CALCR interacts with receptor-activity-modifying proteins RAMP1, 2 and 3 to form receptor complexes AMYR1, 2 and 3, respectively. IAPP, CT and CGRP1 activate CALCR and AMYRs with distinct modes of receptor activation resulting in specific phenotypes. Ligand binding causes a conformation change that triggers signaling via guanine nucleotide-binding proteins (G proteins) and modulates the activity of downstream effectors. Activates cAMP-dependent pathway.</text>
</comment>
<feature type="domain" description="G-protein coupled receptors family 2 profile 2" evidence="20">
    <location>
        <begin position="201"/>
        <end position="448"/>
    </location>
</feature>
<dbReference type="GO" id="GO:0001525">
    <property type="term" value="P:angiogenesis"/>
    <property type="evidence" value="ECO:0007669"/>
    <property type="project" value="TreeGrafter"/>
</dbReference>
<feature type="transmembrane region" description="Helical" evidence="18">
    <location>
        <begin position="349"/>
        <end position="373"/>
    </location>
</feature>
<dbReference type="SUPFAM" id="SSF111418">
    <property type="entry name" value="Hormone receptor domain"/>
    <property type="match status" value="1"/>
</dbReference>
<dbReference type="GO" id="GO:0007189">
    <property type="term" value="P:adenylate cyclase-activating G protein-coupled receptor signaling pathway"/>
    <property type="evidence" value="ECO:0007669"/>
    <property type="project" value="TreeGrafter"/>
</dbReference>
<evidence type="ECO:0000256" key="14">
    <source>
        <dbReference type="ARBA" id="ARBA00023224"/>
    </source>
</evidence>
<evidence type="ECO:0000256" key="4">
    <source>
        <dbReference type="ARBA" id="ARBA00017333"/>
    </source>
</evidence>
<dbReference type="InterPro" id="IPR001879">
    <property type="entry name" value="GPCR_2_extracellular_dom"/>
</dbReference>
<evidence type="ECO:0000256" key="2">
    <source>
        <dbReference type="ARBA" id="ARBA00005314"/>
    </source>
</evidence>
<dbReference type="InterPro" id="IPR001688">
    <property type="entry name" value="GPCR_2_calcitonin_rcpt"/>
</dbReference>
<evidence type="ECO:0000256" key="17">
    <source>
        <dbReference type="ARBA" id="ARBA00049701"/>
    </source>
</evidence>
<dbReference type="GO" id="GO:0001605">
    <property type="term" value="F:adrenomedullin receptor activity"/>
    <property type="evidence" value="ECO:0007669"/>
    <property type="project" value="TreeGrafter"/>
</dbReference>
<evidence type="ECO:0000256" key="7">
    <source>
        <dbReference type="ARBA" id="ARBA00022729"/>
    </source>
</evidence>
<dbReference type="PROSITE" id="PS00650">
    <property type="entry name" value="G_PROTEIN_RECEP_F2_2"/>
    <property type="match status" value="1"/>
</dbReference>
<evidence type="ECO:0000256" key="5">
    <source>
        <dbReference type="ARBA" id="ARBA00022475"/>
    </source>
</evidence>
<evidence type="ECO:0000256" key="11">
    <source>
        <dbReference type="ARBA" id="ARBA00023157"/>
    </source>
</evidence>
<dbReference type="InterPro" id="IPR003287">
    <property type="entry name" value="GPCR_2_calcitonin_rcpt_fam"/>
</dbReference>
<keyword evidence="14" id="KW-0807">Transducer</keyword>
<evidence type="ECO:0000256" key="3">
    <source>
        <dbReference type="ARBA" id="ARBA00015885"/>
    </source>
</evidence>
<protein>
    <recommendedName>
        <fullName evidence="3">Calcitonin gene-related peptide type 1 receptor</fullName>
    </recommendedName>
    <alternativeName>
        <fullName evidence="4">Calcitonin receptor</fullName>
    </alternativeName>
    <alternativeName>
        <fullName evidence="15">Calcitonin receptor-like receptor</fullName>
    </alternativeName>
</protein>
<dbReference type="PRINTS" id="PR00249">
    <property type="entry name" value="GPCRSECRETIN"/>
</dbReference>
<keyword evidence="5" id="KW-1003">Cell membrane</keyword>
<comment type="subunit">
    <text evidence="17">Heterodimer of CALCR and RAMP1, RAMP2 or RAMP3; the receptor complexes function as AMYR1, AMYR2 and AMYR3 receptors, respectively, and respond to amylin/IAPP, calcitonin/CT and CGRP1 ligands. Interacts with GPRASP2.</text>
</comment>
<keyword evidence="9" id="KW-0297">G-protein coupled receptor</keyword>
<dbReference type="AlphaFoldDB" id="H3K0H0"/>
<proteinExistence type="evidence at transcript level"/>
<feature type="transmembrane region" description="Helical" evidence="18">
    <location>
        <begin position="394"/>
        <end position="412"/>
    </location>
</feature>
<feature type="transmembrane region" description="Helical" evidence="18">
    <location>
        <begin position="238"/>
        <end position="259"/>
    </location>
</feature>
<dbReference type="FunFam" id="4.10.1240.10:FF:000011">
    <property type="entry name" value="Calcitonin gene-related peptide type 1 receptor"/>
    <property type="match status" value="1"/>
</dbReference>
<comment type="similarity">
    <text evidence="2">Belongs to the G-protein coupled receptor 2 family.</text>
</comment>
<feature type="transmembrane region" description="Helical" evidence="18">
    <location>
        <begin position="313"/>
        <end position="337"/>
    </location>
</feature>
<dbReference type="PRINTS" id="PR00361">
    <property type="entry name" value="CALCITONINR"/>
</dbReference>
<evidence type="ECO:0000259" key="19">
    <source>
        <dbReference type="PROSITE" id="PS50227"/>
    </source>
</evidence>
<keyword evidence="11" id="KW-1015">Disulfide bond</keyword>
<dbReference type="InterPro" id="IPR036445">
    <property type="entry name" value="GPCR_2_extracell_dom_sf"/>
</dbReference>
<keyword evidence="10 18" id="KW-0472">Membrane</keyword>
<evidence type="ECO:0000256" key="9">
    <source>
        <dbReference type="ARBA" id="ARBA00023040"/>
    </source>
</evidence>
<dbReference type="GO" id="GO:0001635">
    <property type="term" value="F:calcitonin gene-related peptide receptor activity"/>
    <property type="evidence" value="ECO:0007669"/>
    <property type="project" value="TreeGrafter"/>
</dbReference>
<keyword evidence="12 21" id="KW-0675">Receptor</keyword>
<evidence type="ECO:0000256" key="10">
    <source>
        <dbReference type="ARBA" id="ARBA00023136"/>
    </source>
</evidence>
<feature type="domain" description="G-protein coupled receptors family 2 profile 1" evidence="19">
    <location>
        <begin position="107"/>
        <end position="191"/>
    </location>
</feature>
<dbReference type="PROSITE" id="PS50261">
    <property type="entry name" value="G_PROTEIN_RECEP_F2_4"/>
    <property type="match status" value="1"/>
</dbReference>
<dbReference type="EMBL" id="AB665755">
    <property type="protein sequence ID" value="BAL63063.1"/>
    <property type="molecule type" value="mRNA"/>
</dbReference>
<evidence type="ECO:0000259" key="20">
    <source>
        <dbReference type="PROSITE" id="PS50261"/>
    </source>
</evidence>
<evidence type="ECO:0000256" key="1">
    <source>
        <dbReference type="ARBA" id="ARBA00004651"/>
    </source>
</evidence>
<dbReference type="GO" id="GO:0007166">
    <property type="term" value="P:cell surface receptor signaling pathway"/>
    <property type="evidence" value="ECO:0007669"/>
    <property type="project" value="InterPro"/>
</dbReference>
<dbReference type="PROSITE" id="PS00649">
    <property type="entry name" value="G_PROTEIN_RECEP_F2_1"/>
    <property type="match status" value="1"/>
</dbReference>
<evidence type="ECO:0000256" key="12">
    <source>
        <dbReference type="ARBA" id="ARBA00023170"/>
    </source>
</evidence>
<dbReference type="InterPro" id="IPR000832">
    <property type="entry name" value="GPCR_2_secretin-like"/>
</dbReference>
<dbReference type="SUPFAM" id="SSF81321">
    <property type="entry name" value="Family A G protein-coupled receptor-like"/>
    <property type="match status" value="1"/>
</dbReference>
<evidence type="ECO:0000256" key="18">
    <source>
        <dbReference type="SAM" id="Phobius"/>
    </source>
</evidence>
<evidence type="ECO:0000256" key="16">
    <source>
        <dbReference type="ARBA" id="ARBA00049588"/>
    </source>
</evidence>
<evidence type="ECO:0000256" key="13">
    <source>
        <dbReference type="ARBA" id="ARBA00023180"/>
    </source>
</evidence>
<dbReference type="GO" id="GO:0005886">
    <property type="term" value="C:plasma membrane"/>
    <property type="evidence" value="ECO:0007669"/>
    <property type="project" value="UniProtKB-SubCell"/>
</dbReference>
<dbReference type="Gene3D" id="1.20.1070.10">
    <property type="entry name" value="Rhodopsin 7-helix transmembrane proteins"/>
    <property type="match status" value="1"/>
</dbReference>
<gene>
    <name evidence="21" type="primary">RayCTR</name>
</gene>
<dbReference type="PRINTS" id="PR01350">
    <property type="entry name" value="CTRFAMILY"/>
</dbReference>
<keyword evidence="6 18" id="KW-0812">Transmembrane</keyword>
<name>H3K0H0_HEMAK</name>
<organism evidence="21">
    <name type="scientific">Hemitrygon akajei</name>
    <name type="common">Red stingray</name>
    <name type="synonym">Dasyatis akajei</name>
    <dbReference type="NCBI Taxonomy" id="2704970"/>
    <lineage>
        <taxon>Eukaryota</taxon>
        <taxon>Metazoa</taxon>
        <taxon>Chordata</taxon>
        <taxon>Craniata</taxon>
        <taxon>Vertebrata</taxon>
        <taxon>Chondrichthyes</taxon>
        <taxon>Elasmobranchii</taxon>
        <taxon>Batoidea</taxon>
        <taxon>Myliobatiformes</taxon>
        <taxon>Dasyatidae</taxon>
        <taxon>Hemitrygon</taxon>
    </lineage>
</organism>
<dbReference type="InterPro" id="IPR050332">
    <property type="entry name" value="GPCR_2"/>
</dbReference>
<feature type="transmembrane region" description="Helical" evidence="18">
    <location>
        <begin position="201"/>
        <end position="226"/>
    </location>
</feature>
<keyword evidence="7" id="KW-0732">Signal</keyword>
<dbReference type="Gene3D" id="4.10.1240.10">
    <property type="entry name" value="GPCR, family 2, extracellular hormone receptor domain"/>
    <property type="match status" value="1"/>
</dbReference>
<keyword evidence="13" id="KW-0325">Glycoprotein</keyword>
<evidence type="ECO:0000313" key="21">
    <source>
        <dbReference type="EMBL" id="BAL63063.1"/>
    </source>
</evidence>
<evidence type="ECO:0000256" key="8">
    <source>
        <dbReference type="ARBA" id="ARBA00022989"/>
    </source>
</evidence>
<feature type="transmembrane region" description="Helical" evidence="18">
    <location>
        <begin position="279"/>
        <end position="306"/>
    </location>
</feature>
<dbReference type="GO" id="GO:0004948">
    <property type="term" value="F:calcitonin receptor activity"/>
    <property type="evidence" value="ECO:0007669"/>
    <property type="project" value="InterPro"/>
</dbReference>
<dbReference type="PROSITE" id="PS50227">
    <property type="entry name" value="G_PROTEIN_RECEP_F2_3"/>
    <property type="match status" value="1"/>
</dbReference>
<reference evidence="21" key="1">
    <citation type="journal article" date="2012" name="Gene">
        <title>Cloning of two members of the calcitonin-family receptors from stingray, Dasyatis akajei: Possible physiological roles of the calcitonin family in osmoregulation.</title>
        <authorList>
            <person name="Suzuki N."/>
            <person name="Sekiguchi T."/>
            <person name="Satake H."/>
            <person name="Kato K."/>
            <person name="Nishiyama Y."/>
            <person name="Takahashi H."/>
            <person name="Danks J.A."/>
            <person name="Martin T.J."/>
            <person name="Hattori A."/>
            <person name="Nakano M."/>
            <person name="Kakikawa M."/>
            <person name="Yamada S."/>
            <person name="Ogoshi M."/>
            <person name="Hyodo S."/>
            <person name="Yamaguchi Y."/>
            <person name="Chowdhury V.S."/>
            <person name="Hayakawa K."/>
            <person name="Funahashi H."/>
            <person name="Sakamoto T."/>
            <person name="Sasayama Y."/>
        </authorList>
    </citation>
    <scope>NUCLEOTIDE SEQUENCE</scope>
</reference>
<feature type="transmembrane region" description="Helical" evidence="18">
    <location>
        <begin position="432"/>
        <end position="451"/>
    </location>
</feature>
<dbReference type="InterPro" id="IPR017981">
    <property type="entry name" value="GPCR_2-like_7TM"/>
</dbReference>
<dbReference type="FunFam" id="1.20.1070.10:FF:000079">
    <property type="entry name" value="Calcitonin gene-related peptide type 1 receptor"/>
    <property type="match status" value="1"/>
</dbReference>
<dbReference type="Pfam" id="PF00002">
    <property type="entry name" value="7tm_2"/>
    <property type="match status" value="1"/>
</dbReference>
<dbReference type="CDD" id="cd15274">
    <property type="entry name" value="7tmB1_calcitonin_R"/>
    <property type="match status" value="1"/>
</dbReference>